<feature type="compositionally biased region" description="Low complexity" evidence="1">
    <location>
        <begin position="170"/>
        <end position="181"/>
    </location>
</feature>
<accession>U6GDF0</accession>
<gene>
    <name evidence="2" type="ORF">EAH_00030970</name>
</gene>
<feature type="region of interest" description="Disordered" evidence="1">
    <location>
        <begin position="482"/>
        <end position="502"/>
    </location>
</feature>
<evidence type="ECO:0000313" key="3">
    <source>
        <dbReference type="Proteomes" id="UP000018050"/>
    </source>
</evidence>
<reference evidence="2" key="1">
    <citation type="submission" date="2013-10" db="EMBL/GenBank/DDBJ databases">
        <title>Genomic analysis of the causative agents of coccidiosis in chickens.</title>
        <authorList>
            <person name="Reid A.J."/>
            <person name="Blake D."/>
            <person name="Billington K."/>
            <person name="Browne H."/>
            <person name="Dunn M."/>
            <person name="Hung S."/>
            <person name="Kawahara F."/>
            <person name="Miranda-Saavedra D."/>
            <person name="Mourier T."/>
            <person name="Nagra H."/>
            <person name="Otto T.D."/>
            <person name="Rawlings N."/>
            <person name="Sanchez A."/>
            <person name="Sanders M."/>
            <person name="Subramaniam C."/>
            <person name="Tay Y."/>
            <person name="Dear P."/>
            <person name="Doerig C."/>
            <person name="Gruber A."/>
            <person name="Parkinson J."/>
            <person name="Shirley M."/>
            <person name="Wan K.L."/>
            <person name="Berriman M."/>
            <person name="Tomley F."/>
            <person name="Pain A."/>
        </authorList>
    </citation>
    <scope>NUCLEOTIDE SEQUENCE</scope>
    <source>
        <strain evidence="2">Houghton</strain>
    </source>
</reference>
<dbReference type="OrthoDB" id="407343at2759"/>
<feature type="region of interest" description="Disordered" evidence="1">
    <location>
        <begin position="26"/>
        <end position="94"/>
    </location>
</feature>
<evidence type="ECO:0000256" key="1">
    <source>
        <dbReference type="SAM" id="MobiDB-lite"/>
    </source>
</evidence>
<dbReference type="EMBL" id="HG670829">
    <property type="protein sequence ID" value="CDI78175.1"/>
    <property type="molecule type" value="Genomic_DNA"/>
</dbReference>
<dbReference type="RefSeq" id="XP_013251573.1">
    <property type="nucleotide sequence ID" value="XM_013396119.1"/>
</dbReference>
<feature type="region of interest" description="Disordered" evidence="1">
    <location>
        <begin position="127"/>
        <end position="191"/>
    </location>
</feature>
<dbReference type="AlphaFoldDB" id="U6GDF0"/>
<feature type="compositionally biased region" description="Basic and acidic residues" evidence="1">
    <location>
        <begin position="59"/>
        <end position="71"/>
    </location>
</feature>
<dbReference type="GeneID" id="25271167"/>
<protein>
    <submittedName>
        <fullName evidence="2">Uncharacterized protein</fullName>
    </submittedName>
</protein>
<keyword evidence="3" id="KW-1185">Reference proteome</keyword>
<proteinExistence type="predicted"/>
<dbReference type="Proteomes" id="UP000018050">
    <property type="component" value="Unassembled WGS sequence"/>
</dbReference>
<feature type="region of interest" description="Disordered" evidence="1">
    <location>
        <begin position="215"/>
        <end position="272"/>
    </location>
</feature>
<name>U6GDF0_EIMAC</name>
<evidence type="ECO:0000313" key="2">
    <source>
        <dbReference type="EMBL" id="CDI78175.1"/>
    </source>
</evidence>
<reference evidence="2" key="2">
    <citation type="submission" date="2013-10" db="EMBL/GenBank/DDBJ databases">
        <authorList>
            <person name="Aslett M."/>
        </authorList>
    </citation>
    <scope>NUCLEOTIDE SEQUENCE</scope>
    <source>
        <strain evidence="2">Houghton</strain>
    </source>
</reference>
<sequence length="688" mass="74732">MGNQPSHPCVPLDGYLAVRASIEARFPPPPAVRQTNPTDSGAGCWGGPGGEQQVTASERQQHEKPVVRENSRSSGPVLQEPASTGPVLPPTLSVAETTDSDWAPDEFEAASLDDTLGGLSQSFTRAKAPQVRAQSPLPFPSMAHCSPTVSRKAETPETPQQQVQHQREISSSNTCSSNRSRSSSKDGDVAQRTQKVYAVDAFPSHVSRPKQLDAALVTQEKEMPRVKHERTRRENTQRRAVRSGDPHATGALEEAAEKRAEEAPEAHTAGAPAVQEEEHEMFCPLSPNSALGACTPSKVSKKGASTTTRQRAAAAGAVVSSQDPSPSDKNMSYGPACNHLPFLEGRALQTLLPFLFGRPLGACMGVCVHWFMKISNALAEMCAPIDRGFEASYGKYLLPVSATVKLQALHIAQGEGFRLDWVITAKVLPPAANHVLSMGYCFKYRHPSSLNDWHLPPRYAGREKTADSSSRWVERNSFSRRSSLRGISGGGQSPTTITGKEPADQCRREAPMFSVAVAPLGSKRRLWLHRDLCRFHGDETGQAVLSHLGPVCVGDFVEVPVVLSNGIGAADVSTVSRFRHLQRFRERTLRGVLLVRAECLEPELHHESTEYSGIDVLVRRSLYRAVQKGSAGTAAQRAWGLQCQVVPQDAPIIFPLTRKGLLHDRSSRFQLRVGDILESYLTIGGASV</sequence>
<feature type="compositionally biased region" description="Basic and acidic residues" evidence="1">
    <location>
        <begin position="255"/>
        <end position="265"/>
    </location>
</feature>
<organism evidence="2 3">
    <name type="scientific">Eimeria acervulina</name>
    <name type="common">Coccidian parasite</name>
    <dbReference type="NCBI Taxonomy" id="5801"/>
    <lineage>
        <taxon>Eukaryota</taxon>
        <taxon>Sar</taxon>
        <taxon>Alveolata</taxon>
        <taxon>Apicomplexa</taxon>
        <taxon>Conoidasida</taxon>
        <taxon>Coccidia</taxon>
        <taxon>Eucoccidiorida</taxon>
        <taxon>Eimeriorina</taxon>
        <taxon>Eimeriidae</taxon>
        <taxon>Eimeria</taxon>
    </lineage>
</organism>
<dbReference type="VEuPathDB" id="ToxoDB:EAH_00030970"/>
<feature type="compositionally biased region" description="Basic and acidic residues" evidence="1">
    <location>
        <begin position="219"/>
        <end position="245"/>
    </location>
</feature>
<dbReference type="OMA" id="HWFMKIS"/>